<protein>
    <submittedName>
        <fullName evidence="1">Uncharacterized protein</fullName>
    </submittedName>
</protein>
<sequence length="47" mass="5202">MIKFVKGMNTVVMKLKEIGDEKGTLSGVLIAVDYTEAEGKTKDKKEK</sequence>
<dbReference type="EMBL" id="JBEOQB010000007">
    <property type="protein sequence ID" value="MEZ0454174.1"/>
    <property type="molecule type" value="Genomic_DNA"/>
</dbReference>
<reference evidence="1 2" key="1">
    <citation type="submission" date="2024-06" db="EMBL/GenBank/DDBJ databases">
        <title>Soil Sphingobacterium thalpophilum.</title>
        <authorList>
            <person name="Yang J."/>
            <person name="Li J."/>
        </authorList>
    </citation>
    <scope>NUCLEOTIDE SEQUENCE [LARGE SCALE GENOMIC DNA]</scope>
    <source>
        <strain evidence="1 2">22g91tb</strain>
    </source>
</reference>
<dbReference type="Proteomes" id="UP001566204">
    <property type="component" value="Unassembled WGS sequence"/>
</dbReference>
<proteinExistence type="predicted"/>
<dbReference type="RefSeq" id="WP_370482804.1">
    <property type="nucleotide sequence ID" value="NZ_JBEOQA010000002.1"/>
</dbReference>
<organism evidence="1 2">
    <name type="scientific">Sphingobacterium thalpophilum</name>
    <dbReference type="NCBI Taxonomy" id="259"/>
    <lineage>
        <taxon>Bacteria</taxon>
        <taxon>Pseudomonadati</taxon>
        <taxon>Bacteroidota</taxon>
        <taxon>Sphingobacteriia</taxon>
        <taxon>Sphingobacteriales</taxon>
        <taxon>Sphingobacteriaceae</taxon>
        <taxon>Sphingobacterium</taxon>
    </lineage>
</organism>
<evidence type="ECO:0000313" key="2">
    <source>
        <dbReference type="Proteomes" id="UP001566204"/>
    </source>
</evidence>
<accession>A0ABV4HLT8</accession>
<comment type="caution">
    <text evidence="1">The sequence shown here is derived from an EMBL/GenBank/DDBJ whole genome shotgun (WGS) entry which is preliminary data.</text>
</comment>
<name>A0ABV4HLT8_9SPHI</name>
<evidence type="ECO:0000313" key="1">
    <source>
        <dbReference type="EMBL" id="MEZ0454174.1"/>
    </source>
</evidence>
<keyword evidence="2" id="KW-1185">Reference proteome</keyword>
<gene>
    <name evidence="1" type="ORF">ABTW24_21465</name>
</gene>